<evidence type="ECO:0000313" key="3">
    <source>
        <dbReference type="Proteomes" id="UP001605036"/>
    </source>
</evidence>
<feature type="region of interest" description="Disordered" evidence="1">
    <location>
        <begin position="370"/>
        <end position="391"/>
    </location>
</feature>
<feature type="compositionally biased region" description="Basic residues" evidence="1">
    <location>
        <begin position="417"/>
        <end position="438"/>
    </location>
</feature>
<reference evidence="2 3" key="1">
    <citation type="submission" date="2024-09" db="EMBL/GenBank/DDBJ databases">
        <title>Chromosome-scale assembly of Riccia fluitans.</title>
        <authorList>
            <person name="Paukszto L."/>
            <person name="Sawicki J."/>
            <person name="Karawczyk K."/>
            <person name="Piernik-Szablinska J."/>
            <person name="Szczecinska M."/>
            <person name="Mazdziarz M."/>
        </authorList>
    </citation>
    <scope>NUCLEOTIDE SEQUENCE [LARGE SCALE GENOMIC DNA]</scope>
    <source>
        <strain evidence="2">Rf_01</strain>
        <tissue evidence="2">Aerial parts of the thallus</tissue>
    </source>
</reference>
<comment type="caution">
    <text evidence="2">The sequence shown here is derived from an EMBL/GenBank/DDBJ whole genome shotgun (WGS) entry which is preliminary data.</text>
</comment>
<evidence type="ECO:0000256" key="1">
    <source>
        <dbReference type="SAM" id="MobiDB-lite"/>
    </source>
</evidence>
<evidence type="ECO:0000313" key="2">
    <source>
        <dbReference type="EMBL" id="KAL2613812.1"/>
    </source>
</evidence>
<dbReference type="AlphaFoldDB" id="A0ABD1XY53"/>
<sequence length="598" mass="65894">MASLSAANSLVSPSVAAPTDSMKLSAPRAARSVFLHTDESNAGSLRCLHGGFPVCLKITNLKTRSSRQRHSEPLSSSQRRGQFNQKTSSTLIKNGSFIQGVIPANEKSALVEVEDETDGSVMFKFGGLEDIWELDRMLEFLCRGAFKAYDVQSLVPIVVELLKVPISASAQRRLVELLSSYVQTDRIVDLSEAEKVASQILAEATSEFLPPTTAGYYKGRRRPTKRFSSRVDKWWQKVDRYLGIGEEDVEFWGDDEFRSVEGRSFLPEPLSFNESLVNCNDQGYKSLKAVESGPATNVDTRFTWINAPSSYDRVSGSSETLLLEAPKTLEFMTDLDSSFSFSGGNYTEGVGFLLLSSQYTVVDGALKASERAPSRWQTDVRPRAPPSFAETLPVSSIQDMIQWEQEEDTASVPSKKGQSKKTVKGSQRTKARSTHQRFQKAGGSRSPTKKRSSTDKVHDTKLFDVFFTLPLNHANSGVANFLNMRKGLSNEILAVLNQGSVVLAGGGLAVVLHVAAKMLSLSSTFDRYQMFGLIRGAALIWLSASMQKLRAVLMFLPPGCTIANYRDKKQLVNLQHQLRHLSFRAVAVFVLSVVGTGL</sequence>
<dbReference type="PANTHER" id="PTHR35095">
    <property type="entry name" value="OS05G0143300 PROTEIN"/>
    <property type="match status" value="1"/>
</dbReference>
<name>A0ABD1XY53_9MARC</name>
<feature type="region of interest" description="Disordered" evidence="1">
    <location>
        <begin position="66"/>
        <end position="85"/>
    </location>
</feature>
<feature type="compositionally biased region" description="Polar residues" evidence="1">
    <location>
        <begin position="73"/>
        <end position="85"/>
    </location>
</feature>
<keyword evidence="3" id="KW-1185">Reference proteome</keyword>
<dbReference type="PANTHER" id="PTHR35095:SF1">
    <property type="entry name" value="OS05G0143300 PROTEIN"/>
    <property type="match status" value="1"/>
</dbReference>
<feature type="region of interest" description="Disordered" evidence="1">
    <location>
        <begin position="404"/>
        <end position="456"/>
    </location>
</feature>
<accession>A0ABD1XY53</accession>
<dbReference type="EMBL" id="JBHFFA010000007">
    <property type="protein sequence ID" value="KAL2613812.1"/>
    <property type="molecule type" value="Genomic_DNA"/>
</dbReference>
<proteinExistence type="predicted"/>
<organism evidence="2 3">
    <name type="scientific">Riccia fluitans</name>
    <dbReference type="NCBI Taxonomy" id="41844"/>
    <lineage>
        <taxon>Eukaryota</taxon>
        <taxon>Viridiplantae</taxon>
        <taxon>Streptophyta</taxon>
        <taxon>Embryophyta</taxon>
        <taxon>Marchantiophyta</taxon>
        <taxon>Marchantiopsida</taxon>
        <taxon>Marchantiidae</taxon>
        <taxon>Marchantiales</taxon>
        <taxon>Ricciaceae</taxon>
        <taxon>Riccia</taxon>
    </lineage>
</organism>
<gene>
    <name evidence="2" type="ORF">R1flu_025504</name>
</gene>
<protein>
    <submittedName>
        <fullName evidence="2">Uncharacterized protein</fullName>
    </submittedName>
</protein>
<feature type="compositionally biased region" description="Basic and acidic residues" evidence="1">
    <location>
        <begin position="370"/>
        <end position="382"/>
    </location>
</feature>
<dbReference type="Proteomes" id="UP001605036">
    <property type="component" value="Unassembled WGS sequence"/>
</dbReference>